<dbReference type="InterPro" id="IPR036388">
    <property type="entry name" value="WH-like_DNA-bd_sf"/>
</dbReference>
<feature type="domain" description="HTH asnC-type" evidence="5">
    <location>
        <begin position="7"/>
        <end position="76"/>
    </location>
</feature>
<dbReference type="GO" id="GO:0006355">
    <property type="term" value="P:regulation of DNA-templated transcription"/>
    <property type="evidence" value="ECO:0007669"/>
    <property type="project" value="UniProtKB-ARBA"/>
</dbReference>
<dbReference type="InterPro" id="IPR019887">
    <property type="entry name" value="Tscrpt_reg_AsnC/Lrp_C"/>
</dbReference>
<dbReference type="GO" id="GO:0043200">
    <property type="term" value="P:response to amino acid"/>
    <property type="evidence" value="ECO:0007669"/>
    <property type="project" value="TreeGrafter"/>
</dbReference>
<dbReference type="InterPro" id="IPR000485">
    <property type="entry name" value="AsnC-type_HTH_dom"/>
</dbReference>
<sequence length="156" mass="17438">MAAIAGLDRIDRQILRLLQQDAQITNLDLSARVHLSPAACLRRVEKLKAEGIIRKTVALLEPAEVEMATLVIVGVVLDRSTPESFTDFEAAARGISGCLECHLVAGEFDYFLMLRIRDLERFNKLHAGEIIKLPGVRQIRTFFVLKEILSTTELPL</sequence>
<evidence type="ECO:0000256" key="2">
    <source>
        <dbReference type="ARBA" id="ARBA00023125"/>
    </source>
</evidence>
<name>A0A120LHA3_ALCXX</name>
<evidence type="ECO:0000313" key="7">
    <source>
        <dbReference type="Proteomes" id="UP000060602"/>
    </source>
</evidence>
<dbReference type="CDD" id="cd00090">
    <property type="entry name" value="HTH_ARSR"/>
    <property type="match status" value="1"/>
</dbReference>
<dbReference type="GO" id="GO:0043565">
    <property type="term" value="F:sequence-specific DNA binding"/>
    <property type="evidence" value="ECO:0007669"/>
    <property type="project" value="InterPro"/>
</dbReference>
<evidence type="ECO:0000256" key="1">
    <source>
        <dbReference type="ARBA" id="ARBA00023015"/>
    </source>
</evidence>
<dbReference type="PANTHER" id="PTHR30154">
    <property type="entry name" value="LEUCINE-RESPONSIVE REGULATORY PROTEIN"/>
    <property type="match status" value="1"/>
</dbReference>
<dbReference type="SUPFAM" id="SSF54909">
    <property type="entry name" value="Dimeric alpha+beta barrel"/>
    <property type="match status" value="1"/>
</dbReference>
<dbReference type="EMBL" id="CP014060">
    <property type="protein sequence ID" value="AMG36608.1"/>
    <property type="molecule type" value="Genomic_DNA"/>
</dbReference>
<dbReference type="Gene3D" id="1.10.10.10">
    <property type="entry name" value="Winged helix-like DNA-binding domain superfamily/Winged helix DNA-binding domain"/>
    <property type="match status" value="1"/>
</dbReference>
<dbReference type="InterPro" id="IPR011991">
    <property type="entry name" value="ArsR-like_HTH"/>
</dbReference>
<organism evidence="6 7">
    <name type="scientific">Alcaligenes xylosoxydans xylosoxydans</name>
    <name type="common">Achromobacter xylosoxidans</name>
    <dbReference type="NCBI Taxonomy" id="85698"/>
    <lineage>
        <taxon>Bacteria</taxon>
        <taxon>Pseudomonadati</taxon>
        <taxon>Pseudomonadota</taxon>
        <taxon>Betaproteobacteria</taxon>
        <taxon>Burkholderiales</taxon>
        <taxon>Alcaligenaceae</taxon>
        <taxon>Achromobacter</taxon>
    </lineage>
</organism>
<dbReference type="Proteomes" id="UP000060602">
    <property type="component" value="Chromosome"/>
</dbReference>
<dbReference type="PANTHER" id="PTHR30154:SF0">
    <property type="entry name" value="LEUCINE-RESPONSIVE REGULATORY PROTEIN"/>
    <property type="match status" value="1"/>
</dbReference>
<dbReference type="SUPFAM" id="SSF46785">
    <property type="entry name" value="Winged helix' DNA-binding domain"/>
    <property type="match status" value="1"/>
</dbReference>
<dbReference type="AlphaFoldDB" id="A0A120LHA3"/>
<dbReference type="InterPro" id="IPR011008">
    <property type="entry name" value="Dimeric_a/b-barrel"/>
</dbReference>
<keyword evidence="1" id="KW-0805">Transcription regulation</keyword>
<evidence type="ECO:0000256" key="4">
    <source>
        <dbReference type="ARBA" id="ARBA00023163"/>
    </source>
</evidence>
<gene>
    <name evidence="6" type="ORF">AL504_11580</name>
</gene>
<evidence type="ECO:0000256" key="3">
    <source>
        <dbReference type="ARBA" id="ARBA00023159"/>
    </source>
</evidence>
<proteinExistence type="predicted"/>
<keyword evidence="3" id="KW-0010">Activator</keyword>
<dbReference type="Gene3D" id="3.30.70.920">
    <property type="match status" value="1"/>
</dbReference>
<dbReference type="SMART" id="SM00344">
    <property type="entry name" value="HTH_ASNC"/>
    <property type="match status" value="1"/>
</dbReference>
<keyword evidence="4" id="KW-0804">Transcription</keyword>
<evidence type="ECO:0000259" key="5">
    <source>
        <dbReference type="PROSITE" id="PS50956"/>
    </source>
</evidence>
<protein>
    <submittedName>
        <fullName evidence="6">AsnC family transcriptional regulator</fullName>
    </submittedName>
</protein>
<dbReference type="GeneID" id="92900375"/>
<reference evidence="7" key="1">
    <citation type="submission" date="2015-12" db="EMBL/GenBank/DDBJ databases">
        <title>FDA dAtabase for Regulatory Grade micrObial Sequences (FDA-ARGOS): Supporting development and validation of Infectious Disease Dx tests.</title>
        <authorList>
            <person name="Case J."/>
            <person name="Tallon L."/>
            <person name="Sadzewicz L."/>
            <person name="Sengamalay N."/>
            <person name="Ott S."/>
            <person name="Godinez A."/>
            <person name="Nagaraj S."/>
            <person name="Nadendla S."/>
            <person name="Sichtig H."/>
        </authorList>
    </citation>
    <scope>NUCLEOTIDE SEQUENCE [LARGE SCALE GENOMIC DNA]</scope>
    <source>
        <strain evidence="7">FDAARGOS_147</strain>
    </source>
</reference>
<dbReference type="GO" id="GO:0005829">
    <property type="term" value="C:cytosol"/>
    <property type="evidence" value="ECO:0007669"/>
    <property type="project" value="TreeGrafter"/>
</dbReference>
<accession>A0A120LHA3</accession>
<evidence type="ECO:0000313" key="6">
    <source>
        <dbReference type="EMBL" id="AMG36608.1"/>
    </source>
</evidence>
<dbReference type="Pfam" id="PF13412">
    <property type="entry name" value="HTH_24"/>
    <property type="match status" value="1"/>
</dbReference>
<dbReference type="PROSITE" id="PS50956">
    <property type="entry name" value="HTH_ASNC_2"/>
    <property type="match status" value="1"/>
</dbReference>
<dbReference type="RefSeq" id="WP_006393566.1">
    <property type="nucleotide sequence ID" value="NZ_CP014060.2"/>
</dbReference>
<keyword evidence="2" id="KW-0238">DNA-binding</keyword>
<dbReference type="InterPro" id="IPR036390">
    <property type="entry name" value="WH_DNA-bd_sf"/>
</dbReference>
<dbReference type="InterPro" id="IPR019888">
    <property type="entry name" value="Tscrpt_reg_AsnC-like"/>
</dbReference>
<dbReference type="Pfam" id="PF01037">
    <property type="entry name" value="AsnC_trans_reg"/>
    <property type="match status" value="1"/>
</dbReference>
<dbReference type="PRINTS" id="PR00033">
    <property type="entry name" value="HTHASNC"/>
</dbReference>